<dbReference type="SUPFAM" id="SSF52540">
    <property type="entry name" value="P-loop containing nucleoside triphosphate hydrolases"/>
    <property type="match status" value="2"/>
</dbReference>
<accession>A0A9X4XCR9</accession>
<dbReference type="SMART" id="SM00487">
    <property type="entry name" value="DEXDc"/>
    <property type="match status" value="1"/>
</dbReference>
<dbReference type="PANTHER" id="PTHR10799">
    <property type="entry name" value="SNF2/RAD54 HELICASE FAMILY"/>
    <property type="match status" value="1"/>
</dbReference>
<dbReference type="SMART" id="SM00490">
    <property type="entry name" value="HELICc"/>
    <property type="match status" value="1"/>
</dbReference>
<dbReference type="Gene3D" id="3.40.50.300">
    <property type="entry name" value="P-loop containing nucleotide triphosphate hydrolases"/>
    <property type="match status" value="1"/>
</dbReference>
<dbReference type="InterPro" id="IPR027417">
    <property type="entry name" value="P-loop_NTPase"/>
</dbReference>
<dbReference type="AlphaFoldDB" id="A0A9X4XCR9"/>
<keyword evidence="6" id="KW-0067">ATP-binding</keyword>
<comment type="caution">
    <text evidence="6">The sequence shown here is derived from an EMBL/GenBank/DDBJ whole genome shotgun (WGS) entry which is preliminary data.</text>
</comment>
<dbReference type="Pfam" id="PF00271">
    <property type="entry name" value="Helicase_C"/>
    <property type="match status" value="1"/>
</dbReference>
<proteinExistence type="predicted"/>
<dbReference type="Proteomes" id="UP000487649">
    <property type="component" value="Unassembled WGS sequence"/>
</dbReference>
<keyword evidence="6" id="KW-0547">Nucleotide-binding</keyword>
<sequence length="1080" mass="125663">MNLNLNMIKSMAANPAVFSRAQSFYNFGATIKYYIIYDKVDDYQVFAEVIEDPDLFHVHLNINEQGKVTHHMCDCGGFHTKFGSCKHVIALLLRLYDDQIKNRLVIHSGLSEDDDLISKVLDTYETNLTSELNYEMYPQQVTMYPKLVINSRNQPSLEVSMGITRPYVIRDLYRFVIDLECECIISYGKELEFKHTMNHFDERSRPLVKFIWDRVVEDRVYLKQFGLSPGQARQLFLTPSSLDTFYDLNLRKTIACSIEYYNCETITLHSKEPEIEFQIEEEDSTYYLRHNLGQYLIIRGQNYTYLLQEREMYRCHEEFVQNIIPLLEKMSEATSFGLKISNETMGKFLSLVLPKIKPYIRDTALEELYQKFKVYPLTFGFYLDSEFKGNIGLRVQYRYGDIHIDANQPNTEESKQILRDVVKEAKVLAMLETFHFEKIPGGTYLLKDEEATYTFLTEGINELRQIGEVYASETFKGIKIKEPKSLSVGIRLQSEWLNVHFEDLEFDASEYKKILAAYRLNKKYFRLKDGSFINLQNDYVETLASFVDDLNLKDNEFGQAEVMIPKYRALYLDQLIQHHETLHAVRDASFKSMVREFKLVEDADFIVPEPLQKTLRRYQKTGFRWIKTLAKYQMGGILADDMGLGKTLQIISVLLSEQSESTKPSLIVAPSSLIYNWKSEIGKFAPSLNVLIVTGEPTVRQDLINTSTDYDVVITSYDLIRRDIEVYETQQYRFCILDEAHFIKNHTTQNAKSVKRIRSEVRFALTGTPIENSLADLWSIFDFILPGYFGSYSQFKKKYEAPIVKHHHLHLLTRIHQQVAPFILRRLKKDVLKELPDKIETNVYCEMGKTQRDLYYAMLSQMKQEMHHEIEEVGVERSRIKILALLMRLRQLCCHPSLYLENYRGESAKLNLCMQLVQDCIASGHKVLIFSQFTSMLEILGRELKAKEIKFLTLTGATKTSDRLALTEQFNQDDTKVFLISLKAGGTGLNLTGADVVIHYDPWWNMSAQNQATDRAHRLGQDKTVQVFKLMVKNTIEERIQVLQEQKRDLTEAIVKEGETFISKLSTEELSALFEEHHDF</sequence>
<evidence type="ECO:0000256" key="2">
    <source>
        <dbReference type="PROSITE-ProRule" id="PRU00325"/>
    </source>
</evidence>
<keyword evidence="2" id="KW-0863">Zinc-finger</keyword>
<evidence type="ECO:0000259" key="5">
    <source>
        <dbReference type="PROSITE" id="PS51194"/>
    </source>
</evidence>
<feature type="domain" description="Helicase ATP-binding" evidence="4">
    <location>
        <begin position="627"/>
        <end position="787"/>
    </location>
</feature>
<dbReference type="GO" id="GO:0005524">
    <property type="term" value="F:ATP binding"/>
    <property type="evidence" value="ECO:0007669"/>
    <property type="project" value="InterPro"/>
</dbReference>
<dbReference type="FunFam" id="3.40.50.300:FF:000533">
    <property type="entry name" value="Helicase, Snf2 family"/>
    <property type="match status" value="1"/>
</dbReference>
<dbReference type="InterPro" id="IPR049730">
    <property type="entry name" value="SNF2/RAD54-like_C"/>
</dbReference>
<evidence type="ECO:0000313" key="7">
    <source>
        <dbReference type="Proteomes" id="UP000487649"/>
    </source>
</evidence>
<dbReference type="PROSITE" id="PS51194">
    <property type="entry name" value="HELICASE_CTER"/>
    <property type="match status" value="1"/>
</dbReference>
<dbReference type="Pfam" id="PF00176">
    <property type="entry name" value="SNF2-rel_dom"/>
    <property type="match status" value="1"/>
</dbReference>
<dbReference type="InterPro" id="IPR000330">
    <property type="entry name" value="SNF2_N"/>
</dbReference>
<feature type="domain" description="Helicase C-terminal" evidence="5">
    <location>
        <begin position="915"/>
        <end position="1062"/>
    </location>
</feature>
<dbReference type="PROSITE" id="PS50966">
    <property type="entry name" value="ZF_SWIM"/>
    <property type="match status" value="1"/>
</dbReference>
<dbReference type="EMBL" id="WMQE01000010">
    <property type="protein sequence ID" value="MTK20976.1"/>
    <property type="molecule type" value="Genomic_DNA"/>
</dbReference>
<dbReference type="InterPro" id="IPR014001">
    <property type="entry name" value="Helicase_ATP-bd"/>
</dbReference>
<gene>
    <name evidence="6" type="ORF">GMA92_06045</name>
</gene>
<evidence type="ECO:0000256" key="1">
    <source>
        <dbReference type="ARBA" id="ARBA00022801"/>
    </source>
</evidence>
<keyword evidence="2" id="KW-0862">Zinc</keyword>
<evidence type="ECO:0000259" key="3">
    <source>
        <dbReference type="PROSITE" id="PS50966"/>
    </source>
</evidence>
<dbReference type="GO" id="GO:0016787">
    <property type="term" value="F:hydrolase activity"/>
    <property type="evidence" value="ECO:0007669"/>
    <property type="project" value="UniProtKB-KW"/>
</dbReference>
<evidence type="ECO:0000313" key="6">
    <source>
        <dbReference type="EMBL" id="MTK20976.1"/>
    </source>
</evidence>
<protein>
    <submittedName>
        <fullName evidence="6">DEAD/DEAH box helicase</fullName>
    </submittedName>
</protein>
<keyword evidence="6" id="KW-0347">Helicase</keyword>
<name>A0A9X4XCR9_9FIRM</name>
<dbReference type="InterPro" id="IPR038718">
    <property type="entry name" value="SNF2-like_sf"/>
</dbReference>
<dbReference type="GO" id="GO:0008270">
    <property type="term" value="F:zinc ion binding"/>
    <property type="evidence" value="ECO:0007669"/>
    <property type="project" value="UniProtKB-KW"/>
</dbReference>
<organism evidence="6 7">
    <name type="scientific">Turicibacter sanguinis</name>
    <dbReference type="NCBI Taxonomy" id="154288"/>
    <lineage>
        <taxon>Bacteria</taxon>
        <taxon>Bacillati</taxon>
        <taxon>Bacillota</taxon>
        <taxon>Erysipelotrichia</taxon>
        <taxon>Erysipelotrichales</taxon>
        <taxon>Turicibacteraceae</taxon>
        <taxon>Turicibacter</taxon>
    </lineage>
</organism>
<dbReference type="PROSITE" id="PS51192">
    <property type="entry name" value="HELICASE_ATP_BIND_1"/>
    <property type="match status" value="1"/>
</dbReference>
<keyword evidence="2" id="KW-0479">Metal-binding</keyword>
<dbReference type="CDD" id="cd18012">
    <property type="entry name" value="DEXQc_arch_SWI2_SNF2"/>
    <property type="match status" value="1"/>
</dbReference>
<dbReference type="InterPro" id="IPR001650">
    <property type="entry name" value="Helicase_C-like"/>
</dbReference>
<keyword evidence="1" id="KW-0378">Hydrolase</keyword>
<dbReference type="CDD" id="cd18793">
    <property type="entry name" value="SF2_C_SNF"/>
    <property type="match status" value="1"/>
</dbReference>
<dbReference type="InterPro" id="IPR013663">
    <property type="entry name" value="Helicase_SWF/SNF/SWI_bac"/>
</dbReference>
<dbReference type="GO" id="GO:0004386">
    <property type="term" value="F:helicase activity"/>
    <property type="evidence" value="ECO:0007669"/>
    <property type="project" value="UniProtKB-KW"/>
</dbReference>
<dbReference type="Pfam" id="PF08455">
    <property type="entry name" value="SNF2_assoc"/>
    <property type="match status" value="1"/>
</dbReference>
<evidence type="ECO:0000259" key="4">
    <source>
        <dbReference type="PROSITE" id="PS51192"/>
    </source>
</evidence>
<dbReference type="Gene3D" id="3.40.50.10810">
    <property type="entry name" value="Tandem AAA-ATPase domain"/>
    <property type="match status" value="1"/>
</dbReference>
<feature type="domain" description="SWIM-type" evidence="3">
    <location>
        <begin position="56"/>
        <end position="96"/>
    </location>
</feature>
<dbReference type="InterPro" id="IPR007527">
    <property type="entry name" value="Znf_SWIM"/>
</dbReference>
<reference evidence="6 7" key="1">
    <citation type="journal article" date="2019" name="Nat. Med.">
        <title>A library of human gut bacterial isolates paired with longitudinal multiomics data enables mechanistic microbiome research.</title>
        <authorList>
            <person name="Poyet M."/>
            <person name="Groussin M."/>
            <person name="Gibbons S.M."/>
            <person name="Avila-Pacheco J."/>
            <person name="Jiang X."/>
            <person name="Kearney S.M."/>
            <person name="Perrotta A.R."/>
            <person name="Berdy B."/>
            <person name="Zhao S."/>
            <person name="Lieberman T.D."/>
            <person name="Swanson P.K."/>
            <person name="Smith M."/>
            <person name="Roesemann S."/>
            <person name="Alexander J.E."/>
            <person name="Rich S.A."/>
            <person name="Livny J."/>
            <person name="Vlamakis H."/>
            <person name="Clish C."/>
            <person name="Bullock K."/>
            <person name="Deik A."/>
            <person name="Scott J."/>
            <person name="Pierce K.A."/>
            <person name="Xavier R.J."/>
            <person name="Alm E.J."/>
        </authorList>
    </citation>
    <scope>NUCLEOTIDE SEQUENCE [LARGE SCALE GENOMIC DNA]</scope>
    <source>
        <strain evidence="6 7">BIOML-A198</strain>
    </source>
</reference>